<evidence type="ECO:0000313" key="1">
    <source>
        <dbReference type="EMBL" id="DAC81127.1"/>
    </source>
</evidence>
<name>A0A6F9F0F5_9VIRU</name>
<accession>A0A6F9F0F5</accession>
<sequence length="271" mass="29797">MAARDVFSLEFNGGIGCTFTALYDDSIDNNVCVIDLSSKGIECPRNETGSGLAAVSVLSITFNNCILTIGPHLHNDWFWCGPEEIRLPPLSCDTPEALLSALREKGVPCHKTGTGRIMYDGEQALLVPIEHRRHGLDIPIVHTIVQMLGFQVTFNVATHKGVKVAAIFPNQTSPNYPDVKGPRGNLIITCENVKYSRYSEQVVGFCSPSGPFGMPFTRDLQEYTRQLSVPGGLIERLIFKLEDSVGCPIKFAYGIPIMYVRILPLTRAVVL</sequence>
<dbReference type="EMBL" id="BK011013">
    <property type="protein sequence ID" value="DAC81127.1"/>
    <property type="molecule type" value="Genomic_DNA"/>
</dbReference>
<proteinExistence type="predicted"/>
<organism evidence="1">
    <name type="scientific">Blueface angelfish adomavirus</name>
    <dbReference type="NCBI Taxonomy" id="2609871"/>
    <lineage>
        <taxon>Viruses</taxon>
        <taxon>Adomaviruses</taxon>
    </lineage>
</organism>
<reference evidence="1" key="1">
    <citation type="journal article" date="2020" name="J. ISSAAS">
        <title>Identification of Adomavirus Virion Proteins.</title>
        <authorList>
            <person name="Welch N.L."/>
            <person name="Tisza M.J."/>
            <person name="Starrett G.J."/>
            <person name="Belford A.K."/>
            <person name="Pastrana D.V."/>
            <person name="Pang Y.-Y.S."/>
            <person name="Schiller J.T."/>
            <person name="An P."/>
            <person name="Cantolupo P.G."/>
            <person name="Pipas J.M."/>
            <person name="Koda S."/>
            <person name="Subramaniam K."/>
            <person name="Waltzek T.B."/>
            <person name="Bian C."/>
            <person name="Shi Q."/>
            <person name="Ruan Z."/>
            <person name="Ng T.F.F."/>
            <person name="Buck C.B."/>
        </authorList>
    </citation>
    <scope>NUCLEOTIDE SEQUENCE</scope>
    <source>
        <strain evidence="1">6100</strain>
    </source>
</reference>
<protein>
    <submittedName>
        <fullName evidence="1">LO5</fullName>
    </submittedName>
</protein>